<dbReference type="PANTHER" id="PTHR21248">
    <property type="entry name" value="CARDIOLIPIN SYNTHASE"/>
    <property type="match status" value="1"/>
</dbReference>
<feature type="transmembrane region" description="Helical" evidence="1">
    <location>
        <begin position="67"/>
        <end position="87"/>
    </location>
</feature>
<dbReference type="GO" id="GO:0032049">
    <property type="term" value="P:cardiolipin biosynthetic process"/>
    <property type="evidence" value="ECO:0007669"/>
    <property type="project" value="UniProtKB-ARBA"/>
</dbReference>
<proteinExistence type="predicted"/>
<organism evidence="3 4">
    <name type="scientific">Vibrio mangrovi</name>
    <dbReference type="NCBI Taxonomy" id="474394"/>
    <lineage>
        <taxon>Bacteria</taxon>
        <taxon>Pseudomonadati</taxon>
        <taxon>Pseudomonadota</taxon>
        <taxon>Gammaproteobacteria</taxon>
        <taxon>Vibrionales</taxon>
        <taxon>Vibrionaceae</taxon>
        <taxon>Vibrio</taxon>
    </lineage>
</organism>
<dbReference type="SUPFAM" id="SSF56024">
    <property type="entry name" value="Phospholipase D/nuclease"/>
    <property type="match status" value="2"/>
</dbReference>
<dbReference type="PROSITE" id="PS50035">
    <property type="entry name" value="PLD"/>
    <property type="match status" value="2"/>
</dbReference>
<protein>
    <submittedName>
        <fullName evidence="3">Major cardiolipin synthase ClsA</fullName>
        <ecNumber evidence="3">2.7.8.-</ecNumber>
    </submittedName>
</protein>
<dbReference type="EMBL" id="FXXI01000008">
    <property type="protein sequence ID" value="SMS02210.1"/>
    <property type="molecule type" value="Genomic_DNA"/>
</dbReference>
<evidence type="ECO:0000313" key="3">
    <source>
        <dbReference type="EMBL" id="SMS02210.1"/>
    </source>
</evidence>
<dbReference type="Proteomes" id="UP000196125">
    <property type="component" value="Unassembled WGS sequence"/>
</dbReference>
<feature type="domain" description="PLD phosphodiesterase" evidence="2">
    <location>
        <begin position="486"/>
        <end position="509"/>
    </location>
</feature>
<dbReference type="EC" id="2.7.8.-" evidence="3"/>
<dbReference type="CDD" id="cd09113">
    <property type="entry name" value="PLDc_ymdC_like_2"/>
    <property type="match status" value="1"/>
</dbReference>
<gene>
    <name evidence="3" type="primary">clsA</name>
    <name evidence="3" type="ORF">VIM7927_03528</name>
</gene>
<dbReference type="GO" id="GO:0030572">
    <property type="term" value="F:phosphatidyltransferase activity"/>
    <property type="evidence" value="ECO:0007669"/>
    <property type="project" value="UniProtKB-ARBA"/>
</dbReference>
<feature type="domain" description="PLD phosphodiesterase" evidence="2">
    <location>
        <begin position="234"/>
        <end position="261"/>
    </location>
</feature>
<keyword evidence="1" id="KW-1133">Transmembrane helix</keyword>
<dbReference type="Pfam" id="PF13091">
    <property type="entry name" value="PLDc_2"/>
    <property type="match status" value="2"/>
</dbReference>
<evidence type="ECO:0000313" key="4">
    <source>
        <dbReference type="Proteomes" id="UP000196125"/>
    </source>
</evidence>
<dbReference type="PANTHER" id="PTHR21248:SF12">
    <property type="entry name" value="CARDIOLIPIN SYNTHASE C"/>
    <property type="match status" value="1"/>
</dbReference>
<dbReference type="AlphaFoldDB" id="A0A1Y6IZE9"/>
<keyword evidence="1" id="KW-0472">Membrane</keyword>
<sequence length="574" mass="65260">MDSNGEFFEIDQVITAIDTNTEDLILIGWDWLIMWFNNVTSYGVFCMLLISICSVSDTLNMNTINTFAIKTTLLIFLLLTIGCSSTPDSVPLSDANYCLNTSHVKTETLTEYLKPYREKMKHQTGTYVLEQGAEAMMSRAWLAERAEKSIDIQYFIFSVDNIGLIATDYLVRAAERGVKVRVLVDDIMVQAKGDELLMLAAHDNIDIKIYNPNANIGKNIIDKFATVVFNFHKLNQRMHNKVFIVDNQLAITGGRNIADEYFGFDHTYNFRDRDVFLAGKVVSDITSSFKEFWQSDLSVPVEELLEDNPYDHNPEFTRLHSYACDPQNFNQEIRAEIEKVPETFEHLAQEGSFLWLDKVEYVSDKPGKNDGQHFLGGGGMTQDKLVELADAAQKSITIQTPYLVTTASDRAFLKSLVDRGVEINILTNSLASNDNLEAFSGYQRDRNALLSTGVNIYEFKPDAKIRHRVMTDHMFKKLPIVPIFGLHAKTMTVDDKITVIGSYNFDPRSKNLNTECITVIYSPQITQQVKANILLEMEPDNAWRISEDFNPDHTVNLSKRFGVKIRRIVPKNIL</sequence>
<accession>A0A1Y6IZE9</accession>
<dbReference type="Gene3D" id="3.30.870.10">
    <property type="entry name" value="Endonuclease Chain A"/>
    <property type="match status" value="2"/>
</dbReference>
<dbReference type="InterPro" id="IPR025202">
    <property type="entry name" value="PLD-like_dom"/>
</dbReference>
<feature type="transmembrane region" description="Helical" evidence="1">
    <location>
        <begin position="32"/>
        <end position="55"/>
    </location>
</feature>
<keyword evidence="3" id="KW-0808">Transferase</keyword>
<dbReference type="InterPro" id="IPR001736">
    <property type="entry name" value="PLipase_D/transphosphatidylase"/>
</dbReference>
<dbReference type="CDD" id="cd09111">
    <property type="entry name" value="PLDc_ymdC_like_1"/>
    <property type="match status" value="1"/>
</dbReference>
<keyword evidence="1" id="KW-0812">Transmembrane</keyword>
<dbReference type="SMART" id="SM00155">
    <property type="entry name" value="PLDc"/>
    <property type="match status" value="2"/>
</dbReference>
<evidence type="ECO:0000256" key="1">
    <source>
        <dbReference type="SAM" id="Phobius"/>
    </source>
</evidence>
<evidence type="ECO:0000259" key="2">
    <source>
        <dbReference type="PROSITE" id="PS50035"/>
    </source>
</evidence>
<name>A0A1Y6IZE9_9VIBR</name>
<reference evidence="3 4" key="1">
    <citation type="submission" date="2017-05" db="EMBL/GenBank/DDBJ databases">
        <authorList>
            <person name="Song R."/>
            <person name="Chenine A.L."/>
            <person name="Ruprecht R.M."/>
        </authorList>
    </citation>
    <scope>NUCLEOTIDE SEQUENCE [LARGE SCALE GENOMIC DNA]</scope>
    <source>
        <strain evidence="3 4">CECT 7927</strain>
    </source>
</reference>